<dbReference type="SMART" id="SM00278">
    <property type="entry name" value="HhH1"/>
    <property type="match status" value="2"/>
</dbReference>
<comment type="caution">
    <text evidence="4">The sequence shown here is derived from an EMBL/GenBank/DDBJ whole genome shotgun (WGS) entry which is preliminary data.</text>
</comment>
<dbReference type="PANTHER" id="PTHR21180:SF32">
    <property type="entry name" value="ENDONUCLEASE_EXONUCLEASE_PHOSPHATASE FAMILY DOMAIN-CONTAINING PROTEIN 1"/>
    <property type="match status" value="1"/>
</dbReference>
<feature type="domain" description="Helix-hairpin-helix DNA-binding motif class 1" evidence="3">
    <location>
        <begin position="226"/>
        <end position="245"/>
    </location>
</feature>
<organism evidence="4 5">
    <name type="scientific">Saccharomonospora amisosensis</name>
    <dbReference type="NCBI Taxonomy" id="1128677"/>
    <lineage>
        <taxon>Bacteria</taxon>
        <taxon>Bacillati</taxon>
        <taxon>Actinomycetota</taxon>
        <taxon>Actinomycetes</taxon>
        <taxon>Pseudonocardiales</taxon>
        <taxon>Pseudonocardiaceae</taxon>
        <taxon>Saccharomonospora</taxon>
    </lineage>
</organism>
<evidence type="ECO:0000313" key="5">
    <source>
        <dbReference type="Proteomes" id="UP000545493"/>
    </source>
</evidence>
<protein>
    <submittedName>
        <fullName evidence="4">Competence protein ComEA</fullName>
    </submittedName>
</protein>
<dbReference type="GO" id="GO:0003677">
    <property type="term" value="F:DNA binding"/>
    <property type="evidence" value="ECO:0007669"/>
    <property type="project" value="InterPro"/>
</dbReference>
<dbReference type="Pfam" id="PF10531">
    <property type="entry name" value="SLBB"/>
    <property type="match status" value="1"/>
</dbReference>
<dbReference type="AlphaFoldDB" id="A0A7X5USA4"/>
<proteinExistence type="predicted"/>
<evidence type="ECO:0000256" key="2">
    <source>
        <dbReference type="SAM" id="Phobius"/>
    </source>
</evidence>
<sequence>MSAEQGDSGAARHAMPGAPGRLVRRWLPGGLPGASGVNPRRVAILAALVGVVAVVAVTAVLVAGRPEPERPPPLPVANENPTSSAPRQASRAGAGDEQAGASSQPLVVSVVGKVANPGLVTLPPGSRVADAIHQAGGASQDADLLTVNLARRLTDGEQLYVGVPVPPGIPRQPAPSPEGDGQATSTKVDLNTADQRQLETLPGVGEVTAQRILDWRERNGPFTAVEQLREIDGIGEKRFADLREQVTVR</sequence>
<dbReference type="GO" id="GO:0015628">
    <property type="term" value="P:protein secretion by the type II secretion system"/>
    <property type="evidence" value="ECO:0007669"/>
    <property type="project" value="TreeGrafter"/>
</dbReference>
<reference evidence="4 5" key="1">
    <citation type="submission" date="2020-03" db="EMBL/GenBank/DDBJ databases">
        <title>Sequencing the genomes of 1000 actinobacteria strains.</title>
        <authorList>
            <person name="Klenk H.-P."/>
        </authorList>
    </citation>
    <scope>NUCLEOTIDE SEQUENCE [LARGE SCALE GENOMIC DNA]</scope>
    <source>
        <strain evidence="4 5">DSM 45685</strain>
    </source>
</reference>
<keyword evidence="5" id="KW-1185">Reference proteome</keyword>
<gene>
    <name evidence="4" type="ORF">FHU38_003609</name>
</gene>
<feature type="compositionally biased region" description="Pro residues" evidence="1">
    <location>
        <begin position="164"/>
        <end position="176"/>
    </location>
</feature>
<dbReference type="Proteomes" id="UP000545493">
    <property type="component" value="Unassembled WGS sequence"/>
</dbReference>
<feature type="region of interest" description="Disordered" evidence="1">
    <location>
        <begin position="65"/>
        <end position="102"/>
    </location>
</feature>
<dbReference type="EMBL" id="JAAOYM010000001">
    <property type="protein sequence ID" value="NIJ13265.1"/>
    <property type="molecule type" value="Genomic_DNA"/>
</dbReference>
<dbReference type="SUPFAM" id="SSF47781">
    <property type="entry name" value="RuvA domain 2-like"/>
    <property type="match status" value="1"/>
</dbReference>
<feature type="transmembrane region" description="Helical" evidence="2">
    <location>
        <begin position="42"/>
        <end position="63"/>
    </location>
</feature>
<keyword evidence="2" id="KW-0472">Membrane</keyword>
<dbReference type="GO" id="GO:0015627">
    <property type="term" value="C:type II protein secretion system complex"/>
    <property type="evidence" value="ECO:0007669"/>
    <property type="project" value="TreeGrafter"/>
</dbReference>
<dbReference type="InterPro" id="IPR010994">
    <property type="entry name" value="RuvA_2-like"/>
</dbReference>
<dbReference type="InterPro" id="IPR019554">
    <property type="entry name" value="Soluble_ligand-bd"/>
</dbReference>
<dbReference type="PANTHER" id="PTHR21180">
    <property type="entry name" value="ENDONUCLEASE/EXONUCLEASE/PHOSPHATASE FAMILY DOMAIN-CONTAINING PROTEIN 1"/>
    <property type="match status" value="1"/>
</dbReference>
<name>A0A7X5USA4_9PSEU</name>
<dbReference type="Gene3D" id="3.10.560.10">
    <property type="entry name" value="Outer membrane lipoprotein wza domain like"/>
    <property type="match status" value="1"/>
</dbReference>
<dbReference type="InterPro" id="IPR003583">
    <property type="entry name" value="Hlx-hairpin-Hlx_DNA-bd_motif"/>
</dbReference>
<accession>A0A7X5USA4</accession>
<dbReference type="Pfam" id="PF12836">
    <property type="entry name" value="HHH_3"/>
    <property type="match status" value="1"/>
</dbReference>
<evidence type="ECO:0000256" key="1">
    <source>
        <dbReference type="SAM" id="MobiDB-lite"/>
    </source>
</evidence>
<dbReference type="Gene3D" id="1.10.150.310">
    <property type="entry name" value="Tex RuvX-like domain-like"/>
    <property type="match status" value="1"/>
</dbReference>
<keyword evidence="2" id="KW-0812">Transmembrane</keyword>
<keyword evidence="2" id="KW-1133">Transmembrane helix</keyword>
<feature type="region of interest" description="Disordered" evidence="1">
    <location>
        <begin position="164"/>
        <end position="186"/>
    </location>
</feature>
<dbReference type="GO" id="GO:0006281">
    <property type="term" value="P:DNA repair"/>
    <property type="evidence" value="ECO:0007669"/>
    <property type="project" value="InterPro"/>
</dbReference>
<dbReference type="InterPro" id="IPR051675">
    <property type="entry name" value="Endo/Exo/Phosphatase_dom_1"/>
</dbReference>
<evidence type="ECO:0000313" key="4">
    <source>
        <dbReference type="EMBL" id="NIJ13265.1"/>
    </source>
</evidence>
<evidence type="ECO:0000259" key="3">
    <source>
        <dbReference type="SMART" id="SM00278"/>
    </source>
</evidence>
<feature type="domain" description="Helix-hairpin-helix DNA-binding motif class 1" evidence="3">
    <location>
        <begin position="196"/>
        <end position="215"/>
    </location>
</feature>